<dbReference type="Proteomes" id="UP001168478">
    <property type="component" value="Unassembled WGS sequence"/>
</dbReference>
<evidence type="ECO:0000313" key="2">
    <source>
        <dbReference type="EMBL" id="MDN0023973.1"/>
    </source>
</evidence>
<evidence type="ECO:0000313" key="4">
    <source>
        <dbReference type="Proteomes" id="UP001168478"/>
    </source>
</evidence>
<dbReference type="EMBL" id="JAUEIF010000001">
    <property type="protein sequence ID" value="MDN0023973.1"/>
    <property type="molecule type" value="Genomic_DNA"/>
</dbReference>
<dbReference type="RefSeq" id="WP_289824336.1">
    <property type="nucleotide sequence ID" value="NZ_JAUEIE010000001.1"/>
</dbReference>
<dbReference type="NCBIfam" id="TIGR04183">
    <property type="entry name" value="Por_Secre_tail"/>
    <property type="match status" value="1"/>
</dbReference>
<evidence type="ECO:0000313" key="3">
    <source>
        <dbReference type="Proteomes" id="UP001167831"/>
    </source>
</evidence>
<protein>
    <submittedName>
        <fullName evidence="2">SusF/SusE family outer membrane protein</fullName>
    </submittedName>
</protein>
<sequence length="324" mass="35909">MNKTYIISLFAAIVSHNVVCAQTYDELWITGSAVPGGLQKLEKFPDNEFKFAGKLVDGEVKIINTEGVNENTVYLKPRYVDSNIVSNGLAYTTTTDASDPGWVVLFDDERYKFTVNTSARKVSGELFSPWLELYIAGGCVECGWDAGKAPALIQDENNPYIWTWTGELKNRPENVEPKRFKILGQNDWSPKSLHPYTQDEPAETSTQLMINCPDDYKWAIDKDGYYRISVDIFFQSFSCEYLGTEEPTGIASAQQESSAPVITLHGNDVIVKGNGRITVDVFNMSGLRVAGQTGQEVTISIPEKGMYIIKAAGKNGSAVRKVII</sequence>
<name>A0AAW7JDP4_9BACT</name>
<reference evidence="2" key="1">
    <citation type="submission" date="2023-06" db="EMBL/GenBank/DDBJ databases">
        <authorList>
            <person name="Zeman M."/>
            <person name="Kubasova T."/>
            <person name="Jahodarova E."/>
            <person name="Nykrynova M."/>
            <person name="Rychlik I."/>
        </authorList>
    </citation>
    <scope>NUCLEOTIDE SEQUENCE</scope>
    <source>
        <strain evidence="2">ET15</strain>
        <strain evidence="1">ET37</strain>
    </source>
</reference>
<dbReference type="AlphaFoldDB" id="A0AAW7JDP4"/>
<accession>A0AAW7JDP4</accession>
<comment type="caution">
    <text evidence="2">The sequence shown here is derived from an EMBL/GenBank/DDBJ whole genome shotgun (WGS) entry which is preliminary data.</text>
</comment>
<dbReference type="Proteomes" id="UP001167831">
    <property type="component" value="Unassembled WGS sequence"/>
</dbReference>
<keyword evidence="3" id="KW-1185">Reference proteome</keyword>
<evidence type="ECO:0000313" key="1">
    <source>
        <dbReference type="EMBL" id="MDN0021476.1"/>
    </source>
</evidence>
<reference evidence="2" key="2">
    <citation type="submission" date="2023-08" db="EMBL/GenBank/DDBJ databases">
        <title>Identification and characterization of horizontal gene transfer across gut microbiota members of farm animals based on homology search.</title>
        <authorList>
            <person name="Schwarzerova J."/>
            <person name="Nykrynova M."/>
            <person name="Jureckova K."/>
            <person name="Cejkova D."/>
            <person name="Rychlik I."/>
        </authorList>
    </citation>
    <scope>NUCLEOTIDE SEQUENCE</scope>
    <source>
        <strain evidence="2">ET15</strain>
        <strain evidence="1">ET37</strain>
    </source>
</reference>
<gene>
    <name evidence="1" type="ORF">QVN81_00330</name>
    <name evidence="2" type="ORF">QVN84_00325</name>
</gene>
<organism evidence="2 4">
    <name type="scientific">Leyella lascolaii</name>
    <dbReference type="NCBI Taxonomy" id="1776379"/>
    <lineage>
        <taxon>Bacteria</taxon>
        <taxon>Pseudomonadati</taxon>
        <taxon>Bacteroidota</taxon>
        <taxon>Bacteroidia</taxon>
        <taxon>Bacteroidales</taxon>
        <taxon>Prevotellaceae</taxon>
        <taxon>Leyella</taxon>
    </lineage>
</organism>
<dbReference type="InterPro" id="IPR026444">
    <property type="entry name" value="Secre_tail"/>
</dbReference>
<dbReference type="EMBL" id="JAUEIE010000001">
    <property type="protein sequence ID" value="MDN0021476.1"/>
    <property type="molecule type" value="Genomic_DNA"/>
</dbReference>
<proteinExistence type="predicted"/>
<dbReference type="Gene3D" id="2.60.40.3620">
    <property type="match status" value="1"/>
</dbReference>